<reference evidence="1 2" key="1">
    <citation type="submission" date="2014-09" db="EMBL/GenBank/DDBJ databases">
        <title>Sporocytophaga myxococcoides PG-01 genome sequencing.</title>
        <authorList>
            <person name="Liu L."/>
            <person name="Gao P.J."/>
            <person name="Chen G.J."/>
            <person name="Wang L.S."/>
        </authorList>
    </citation>
    <scope>NUCLEOTIDE SEQUENCE [LARGE SCALE GENOMIC DNA]</scope>
    <source>
        <strain evidence="1 2">PG-01</strain>
    </source>
</reference>
<comment type="caution">
    <text evidence="1">The sequence shown here is derived from an EMBL/GenBank/DDBJ whole genome shotgun (WGS) entry which is preliminary data.</text>
</comment>
<sequence>MVDIFLLLETNVPWSIYITQYFIEVSEILIIWPTSDYIHETKSIKTNNQL</sequence>
<dbReference type="EMBL" id="BBLT01000012">
    <property type="protein sequence ID" value="GAL87366.1"/>
    <property type="molecule type" value="Genomic_DNA"/>
</dbReference>
<organism evidence="1 2">
    <name type="scientific">Sporocytophaga myxococcoides</name>
    <dbReference type="NCBI Taxonomy" id="153721"/>
    <lineage>
        <taxon>Bacteria</taxon>
        <taxon>Pseudomonadati</taxon>
        <taxon>Bacteroidota</taxon>
        <taxon>Cytophagia</taxon>
        <taxon>Cytophagales</taxon>
        <taxon>Cytophagaceae</taxon>
        <taxon>Sporocytophaga</taxon>
    </lineage>
</organism>
<evidence type="ECO:0000313" key="1">
    <source>
        <dbReference type="EMBL" id="GAL87366.1"/>
    </source>
</evidence>
<gene>
    <name evidence="1" type="ORF">MYP_4596</name>
</gene>
<name>A0A098LK56_9BACT</name>
<protein>
    <submittedName>
        <fullName evidence="1">Uncharacterized protein</fullName>
    </submittedName>
</protein>
<evidence type="ECO:0000313" key="2">
    <source>
        <dbReference type="Proteomes" id="UP000030185"/>
    </source>
</evidence>
<proteinExistence type="predicted"/>
<dbReference type="STRING" id="153721.MYP_4596"/>
<keyword evidence="2" id="KW-1185">Reference proteome</keyword>
<dbReference type="AlphaFoldDB" id="A0A098LK56"/>
<accession>A0A098LK56</accession>
<dbReference type="Proteomes" id="UP000030185">
    <property type="component" value="Unassembled WGS sequence"/>
</dbReference>